<dbReference type="AlphaFoldDB" id="A0A951UM56"/>
<dbReference type="SUPFAM" id="SSF53822">
    <property type="entry name" value="Periplasmic binding protein-like I"/>
    <property type="match status" value="1"/>
</dbReference>
<evidence type="ECO:0000313" key="7">
    <source>
        <dbReference type="Proteomes" id="UP000757435"/>
    </source>
</evidence>
<evidence type="ECO:0000256" key="4">
    <source>
        <dbReference type="ARBA" id="ARBA00023136"/>
    </source>
</evidence>
<comment type="subcellular location">
    <subcellularLocation>
        <location evidence="1">Membrane</location>
    </subcellularLocation>
</comment>
<organism evidence="6 7">
    <name type="scientific">Drouetiella hepatica Uher 2000/2452</name>
    <dbReference type="NCBI Taxonomy" id="904376"/>
    <lineage>
        <taxon>Bacteria</taxon>
        <taxon>Bacillati</taxon>
        <taxon>Cyanobacteriota</taxon>
        <taxon>Cyanophyceae</taxon>
        <taxon>Oculatellales</taxon>
        <taxon>Oculatellaceae</taxon>
        <taxon>Drouetiella</taxon>
    </lineage>
</organism>
<proteinExistence type="predicted"/>
<comment type="caution">
    <text evidence="6">The sequence shown here is derived from an EMBL/GenBank/DDBJ whole genome shotgun (WGS) entry which is preliminary data.</text>
</comment>
<dbReference type="EMBL" id="JAHHHD010000010">
    <property type="protein sequence ID" value="MBW4659271.1"/>
    <property type="molecule type" value="Genomic_DNA"/>
</dbReference>
<dbReference type="InterPro" id="IPR028082">
    <property type="entry name" value="Peripla_BP_I"/>
</dbReference>
<dbReference type="PANTHER" id="PTHR30483:SF6">
    <property type="entry name" value="PERIPLASMIC BINDING PROTEIN OF ABC TRANSPORTER FOR NATURAL AMINO ACIDS"/>
    <property type="match status" value="1"/>
</dbReference>
<accession>A0A951UM56</accession>
<dbReference type="Proteomes" id="UP000757435">
    <property type="component" value="Unassembled WGS sequence"/>
</dbReference>
<evidence type="ECO:0000259" key="5">
    <source>
        <dbReference type="Pfam" id="PF01094"/>
    </source>
</evidence>
<keyword evidence="3" id="KW-1133">Transmembrane helix</keyword>
<dbReference type="InterPro" id="IPR001828">
    <property type="entry name" value="ANF_lig-bd_rcpt"/>
</dbReference>
<evidence type="ECO:0000256" key="2">
    <source>
        <dbReference type="ARBA" id="ARBA00022692"/>
    </source>
</evidence>
<dbReference type="Pfam" id="PF01094">
    <property type="entry name" value="ANF_receptor"/>
    <property type="match status" value="1"/>
</dbReference>
<evidence type="ECO:0000256" key="3">
    <source>
        <dbReference type="ARBA" id="ARBA00022989"/>
    </source>
</evidence>
<keyword evidence="4" id="KW-0472">Membrane</keyword>
<protein>
    <submittedName>
        <fullName evidence="6">ABC transporter substrate-binding protein</fullName>
    </submittedName>
</protein>
<dbReference type="PROSITE" id="PS51257">
    <property type="entry name" value="PROKAR_LIPOPROTEIN"/>
    <property type="match status" value="1"/>
</dbReference>
<sequence>MAKSNSFKNSVPHAAKLGFFTAVLALLGGLGACQRSPSPNPAITNPPPGLKLGVLVPTTGALGAASQSSLEVLPLIASTVNACGGVNNAPVSLVVEEDPLNPKAEAGLIKKLATEDQVDAVISVLGTEASTMAVLETLVPYKIPLISSTNTASAFTERSQKGDLQGLWSRTVPTDTQQAIALAKLAKNRGFRTASTVVVNNSGGIRFEKAFIAAFEKLGGTVLNKSNPTRYDPQGASFDNDALSAFRPNDETPDAVIADLNPDTGNLLLQSAEAQGLVTGVQLLLSDRIRNPTSLSLTGTKLVLPEGAIGIATHPRGGSDSSFLKNWQQSQDSPPGLYASQTWDAAALLMLAAEAAKSNQAIAISNKLQEVANAPGVEVTDICEALQSLREGKEINYQGASGEVDLDENGDVSSLYQVWTVDMQGKIRDIGQVEPSP</sequence>
<feature type="domain" description="Receptor ligand binding region" evidence="5">
    <location>
        <begin position="77"/>
        <end position="422"/>
    </location>
</feature>
<evidence type="ECO:0000256" key="1">
    <source>
        <dbReference type="ARBA" id="ARBA00004370"/>
    </source>
</evidence>
<name>A0A951UM56_9CYAN</name>
<reference evidence="6" key="2">
    <citation type="journal article" date="2022" name="Microbiol. Resour. Announc.">
        <title>Metagenome Sequencing to Explore Phylogenomics of Terrestrial Cyanobacteria.</title>
        <authorList>
            <person name="Ward R.D."/>
            <person name="Stajich J.E."/>
            <person name="Johansen J.R."/>
            <person name="Huntemann M."/>
            <person name="Clum A."/>
            <person name="Foster B."/>
            <person name="Foster B."/>
            <person name="Roux S."/>
            <person name="Palaniappan K."/>
            <person name="Varghese N."/>
            <person name="Mukherjee S."/>
            <person name="Reddy T.B.K."/>
            <person name="Daum C."/>
            <person name="Copeland A."/>
            <person name="Chen I.A."/>
            <person name="Ivanova N.N."/>
            <person name="Kyrpides N.C."/>
            <person name="Shapiro N."/>
            <person name="Eloe-Fadrosh E.A."/>
            <person name="Pietrasiak N."/>
        </authorList>
    </citation>
    <scope>NUCLEOTIDE SEQUENCE</scope>
    <source>
        <strain evidence="6">UHER 2000/2452</strain>
    </source>
</reference>
<dbReference type="InterPro" id="IPR051010">
    <property type="entry name" value="BCAA_transport"/>
</dbReference>
<gene>
    <name evidence="6" type="ORF">KME15_11395</name>
</gene>
<dbReference type="GO" id="GO:0016020">
    <property type="term" value="C:membrane"/>
    <property type="evidence" value="ECO:0007669"/>
    <property type="project" value="UniProtKB-SubCell"/>
</dbReference>
<reference evidence="6" key="1">
    <citation type="submission" date="2021-05" db="EMBL/GenBank/DDBJ databases">
        <authorList>
            <person name="Pietrasiak N."/>
            <person name="Ward R."/>
            <person name="Stajich J.E."/>
            <person name="Kurbessoian T."/>
        </authorList>
    </citation>
    <scope>NUCLEOTIDE SEQUENCE</scope>
    <source>
        <strain evidence="6">UHER 2000/2452</strain>
    </source>
</reference>
<keyword evidence="2" id="KW-0812">Transmembrane</keyword>
<dbReference type="Gene3D" id="3.40.50.2300">
    <property type="match status" value="2"/>
</dbReference>
<dbReference type="PANTHER" id="PTHR30483">
    <property type="entry name" value="LEUCINE-SPECIFIC-BINDING PROTEIN"/>
    <property type="match status" value="1"/>
</dbReference>
<evidence type="ECO:0000313" key="6">
    <source>
        <dbReference type="EMBL" id="MBW4659271.1"/>
    </source>
</evidence>